<dbReference type="Proteomes" id="UP000263377">
    <property type="component" value="Unassembled WGS sequence"/>
</dbReference>
<keyword evidence="4" id="KW-1185">Reference proteome</keyword>
<comment type="caution">
    <text evidence="3">The sequence shown here is derived from an EMBL/GenBank/DDBJ whole genome shotgun (WGS) entry which is preliminary data.</text>
</comment>
<keyword evidence="2" id="KW-0560">Oxidoreductase</keyword>
<dbReference type="InterPro" id="IPR036291">
    <property type="entry name" value="NAD(P)-bd_dom_sf"/>
</dbReference>
<comment type="similarity">
    <text evidence="1">Belongs to the short-chain dehydrogenases/reductases (SDR) family.</text>
</comment>
<reference evidence="3 4" key="1">
    <citation type="submission" date="2018-08" db="EMBL/GenBank/DDBJ databases">
        <title>Diversity &amp; Physiological Properties of Lignin-Decomposing Actinobacteria from Soil.</title>
        <authorList>
            <person name="Roh S.G."/>
            <person name="Kim S.B."/>
        </authorList>
    </citation>
    <scope>NUCLEOTIDE SEQUENCE [LARGE SCALE GENOMIC DNA]</scope>
    <source>
        <strain evidence="3 4">MMS17-GH009</strain>
    </source>
</reference>
<dbReference type="SUPFAM" id="SSF51735">
    <property type="entry name" value="NAD(P)-binding Rossmann-fold domains"/>
    <property type="match status" value="1"/>
</dbReference>
<evidence type="ECO:0000256" key="1">
    <source>
        <dbReference type="ARBA" id="ARBA00006484"/>
    </source>
</evidence>
<name>A0A372ZLP7_9ACTN</name>
<sequence length="194" mass="19943">MKVLVIGASGTLGSAVATALEKEHQVVRASRSGPVTVDLEDSDSLDALFAGLPDLDAVVCCAVSGPMVDFATATDEEFLAGLQGKLLGQIALARRAQHHLRDGGSITLTGGTFTTPMVGGSLGAVINTGLEGFVRNAAAELPRDLRINLVSPGWIAETLQLLGRDPAPGILAVDAARSYVTAVEGRTNGETLLP</sequence>
<dbReference type="CDD" id="cd11731">
    <property type="entry name" value="Lin1944_like_SDR_c"/>
    <property type="match status" value="1"/>
</dbReference>
<dbReference type="Gene3D" id="3.40.50.720">
    <property type="entry name" value="NAD(P)-binding Rossmann-like Domain"/>
    <property type="match status" value="1"/>
</dbReference>
<dbReference type="EMBL" id="QVIG01000001">
    <property type="protein sequence ID" value="RGD56671.1"/>
    <property type="molecule type" value="Genomic_DNA"/>
</dbReference>
<dbReference type="PANTHER" id="PTHR43477:SF1">
    <property type="entry name" value="DIHYDROANTICAPSIN 7-DEHYDROGENASE"/>
    <property type="match status" value="1"/>
</dbReference>
<dbReference type="Pfam" id="PF13561">
    <property type="entry name" value="adh_short_C2"/>
    <property type="match status" value="1"/>
</dbReference>
<dbReference type="InterPro" id="IPR002347">
    <property type="entry name" value="SDR_fam"/>
</dbReference>
<dbReference type="InterPro" id="IPR051122">
    <property type="entry name" value="SDR_DHRS6-like"/>
</dbReference>
<gene>
    <name evidence="3" type="ORF">DR950_01680</name>
</gene>
<protein>
    <submittedName>
        <fullName evidence="3">Short chain dehydrogenase</fullName>
    </submittedName>
</protein>
<evidence type="ECO:0000313" key="3">
    <source>
        <dbReference type="EMBL" id="RGD56671.1"/>
    </source>
</evidence>
<dbReference type="PRINTS" id="PR00081">
    <property type="entry name" value="GDHRDH"/>
</dbReference>
<dbReference type="RefSeq" id="WP_049658590.1">
    <property type="nucleotide sequence ID" value="NZ_QVIG01000001.1"/>
</dbReference>
<organism evidence="3 4">
    <name type="scientific">Kitasatospora xanthocidica</name>
    <dbReference type="NCBI Taxonomy" id="83382"/>
    <lineage>
        <taxon>Bacteria</taxon>
        <taxon>Bacillati</taxon>
        <taxon>Actinomycetota</taxon>
        <taxon>Actinomycetes</taxon>
        <taxon>Kitasatosporales</taxon>
        <taxon>Streptomycetaceae</taxon>
        <taxon>Kitasatospora</taxon>
    </lineage>
</organism>
<accession>A0A372ZLP7</accession>
<dbReference type="NCBIfam" id="NF005754">
    <property type="entry name" value="PRK07578.1"/>
    <property type="match status" value="1"/>
</dbReference>
<dbReference type="PANTHER" id="PTHR43477">
    <property type="entry name" value="DIHYDROANTICAPSIN 7-DEHYDROGENASE"/>
    <property type="match status" value="1"/>
</dbReference>
<evidence type="ECO:0000256" key="2">
    <source>
        <dbReference type="ARBA" id="ARBA00023002"/>
    </source>
</evidence>
<evidence type="ECO:0000313" key="4">
    <source>
        <dbReference type="Proteomes" id="UP000263377"/>
    </source>
</evidence>
<dbReference type="GO" id="GO:0016491">
    <property type="term" value="F:oxidoreductase activity"/>
    <property type="evidence" value="ECO:0007669"/>
    <property type="project" value="UniProtKB-KW"/>
</dbReference>
<dbReference type="AlphaFoldDB" id="A0A372ZLP7"/>
<proteinExistence type="inferred from homology"/>